<dbReference type="EnsemblMetazoa" id="ACUA011918-RA">
    <property type="protein sequence ID" value="ACUA011918-PA"/>
    <property type="gene ID" value="ACUA011918"/>
</dbReference>
<keyword evidence="2" id="KW-1185">Reference proteome</keyword>
<reference evidence="2" key="1">
    <citation type="submission" date="2013-09" db="EMBL/GenBank/DDBJ databases">
        <title>The Genome Sequence of Anopheles culicifacies species A.</title>
        <authorList>
            <consortium name="The Broad Institute Genomics Platform"/>
            <person name="Neafsey D.E."/>
            <person name="Besansky N."/>
            <person name="Howell P."/>
            <person name="Walton C."/>
            <person name="Young S.K."/>
            <person name="Zeng Q."/>
            <person name="Gargeya S."/>
            <person name="Fitzgerald M."/>
            <person name="Haas B."/>
            <person name="Abouelleil A."/>
            <person name="Allen A.W."/>
            <person name="Alvarado L."/>
            <person name="Arachchi H.M."/>
            <person name="Berlin A.M."/>
            <person name="Chapman S.B."/>
            <person name="Gainer-Dewar J."/>
            <person name="Goldberg J."/>
            <person name="Griggs A."/>
            <person name="Gujja S."/>
            <person name="Hansen M."/>
            <person name="Howarth C."/>
            <person name="Imamovic A."/>
            <person name="Ireland A."/>
            <person name="Larimer J."/>
            <person name="McCowan C."/>
            <person name="Murphy C."/>
            <person name="Pearson M."/>
            <person name="Poon T.W."/>
            <person name="Priest M."/>
            <person name="Roberts A."/>
            <person name="Saif S."/>
            <person name="Shea T."/>
            <person name="Sisk P."/>
            <person name="Sykes S."/>
            <person name="Wortman J."/>
            <person name="Nusbaum C."/>
            <person name="Birren B."/>
        </authorList>
    </citation>
    <scope>NUCLEOTIDE SEQUENCE [LARGE SCALE GENOMIC DNA]</scope>
    <source>
        <strain evidence="2">A-37</strain>
    </source>
</reference>
<protein>
    <submittedName>
        <fullName evidence="1">Uncharacterized protein</fullName>
    </submittedName>
</protein>
<dbReference type="EMBL" id="AXCM01004617">
    <property type="status" value="NOT_ANNOTATED_CDS"/>
    <property type="molecule type" value="Genomic_DNA"/>
</dbReference>
<accession>A0A182M898</accession>
<dbReference type="AlphaFoldDB" id="A0A182M898"/>
<organism evidence="1 2">
    <name type="scientific">Anopheles culicifacies</name>
    <dbReference type="NCBI Taxonomy" id="139723"/>
    <lineage>
        <taxon>Eukaryota</taxon>
        <taxon>Metazoa</taxon>
        <taxon>Ecdysozoa</taxon>
        <taxon>Arthropoda</taxon>
        <taxon>Hexapoda</taxon>
        <taxon>Insecta</taxon>
        <taxon>Pterygota</taxon>
        <taxon>Neoptera</taxon>
        <taxon>Endopterygota</taxon>
        <taxon>Diptera</taxon>
        <taxon>Nematocera</taxon>
        <taxon>Culicoidea</taxon>
        <taxon>Culicidae</taxon>
        <taxon>Anophelinae</taxon>
        <taxon>Anopheles</taxon>
        <taxon>culicifacies species complex</taxon>
    </lineage>
</organism>
<sequence>MLRCTALVGQQPPPRRCPYEGGSCPSGEAFRIVKFRGGEGRLKDTKEDGGIVFTSNIILRPSRPSSPFFRLVNSPSPYRPPLGDTCYKSTSISPCARYATSGQPTADGN</sequence>
<name>A0A182M898_9DIPT</name>
<evidence type="ECO:0000313" key="2">
    <source>
        <dbReference type="Proteomes" id="UP000075883"/>
    </source>
</evidence>
<dbReference type="Proteomes" id="UP000075883">
    <property type="component" value="Unassembled WGS sequence"/>
</dbReference>
<reference evidence="1" key="2">
    <citation type="submission" date="2020-05" db="UniProtKB">
        <authorList>
            <consortium name="EnsemblMetazoa"/>
        </authorList>
    </citation>
    <scope>IDENTIFICATION</scope>
    <source>
        <strain evidence="1">A-37</strain>
    </source>
</reference>
<evidence type="ECO:0000313" key="1">
    <source>
        <dbReference type="EnsemblMetazoa" id="ACUA011918-PA"/>
    </source>
</evidence>
<proteinExistence type="predicted"/>
<dbReference type="VEuPathDB" id="VectorBase:ACUA011918"/>